<dbReference type="EMBL" id="CP036263">
    <property type="protein sequence ID" value="QDT01174.1"/>
    <property type="molecule type" value="Genomic_DNA"/>
</dbReference>
<accession>A0A517N220</accession>
<evidence type="ECO:0000313" key="1">
    <source>
        <dbReference type="EMBL" id="QDT01174.1"/>
    </source>
</evidence>
<sequence length="137" mass="15185">MNSQYALLAKDRVPSRDEWQKSIDNCGFDFQIDPELKPFEDSGYLPCKLSGKDAGFEIYYDTSPETLAQFSSIAPSASCSIEFGWGGEMIECASAMIASYSLAKDFGAIVSYEGEKPYQDLEPFLNDTNAIIEDAMK</sequence>
<dbReference type="RefSeq" id="WP_145063177.1">
    <property type="nucleotide sequence ID" value="NZ_CP036263.1"/>
</dbReference>
<reference evidence="1 2" key="1">
    <citation type="submission" date="2019-02" db="EMBL/GenBank/DDBJ databases">
        <title>Deep-cultivation of Planctomycetes and their phenomic and genomic characterization uncovers novel biology.</title>
        <authorList>
            <person name="Wiegand S."/>
            <person name="Jogler M."/>
            <person name="Boedeker C."/>
            <person name="Pinto D."/>
            <person name="Vollmers J."/>
            <person name="Rivas-Marin E."/>
            <person name="Kohn T."/>
            <person name="Peeters S.H."/>
            <person name="Heuer A."/>
            <person name="Rast P."/>
            <person name="Oberbeckmann S."/>
            <person name="Bunk B."/>
            <person name="Jeske O."/>
            <person name="Meyerdierks A."/>
            <person name="Storesund J.E."/>
            <person name="Kallscheuer N."/>
            <person name="Luecker S."/>
            <person name="Lage O.M."/>
            <person name="Pohl T."/>
            <person name="Merkel B.J."/>
            <person name="Hornburger P."/>
            <person name="Mueller R.-W."/>
            <person name="Bruemmer F."/>
            <person name="Labrenz M."/>
            <person name="Spormann A.M."/>
            <person name="Op den Camp H."/>
            <person name="Overmann J."/>
            <person name="Amann R."/>
            <person name="Jetten M.S.M."/>
            <person name="Mascher T."/>
            <person name="Medema M.H."/>
            <person name="Devos D.P."/>
            <person name="Kaster A.-K."/>
            <person name="Ovreas L."/>
            <person name="Rohde M."/>
            <person name="Galperin M.Y."/>
            <person name="Jogler C."/>
        </authorList>
    </citation>
    <scope>NUCLEOTIDE SEQUENCE [LARGE SCALE GENOMIC DNA]</scope>
    <source>
        <strain evidence="1 2">HG15A2</strain>
    </source>
</reference>
<dbReference type="OrthoDB" id="838175at2"/>
<proteinExistence type="predicted"/>
<dbReference type="KEGG" id="amob:HG15A2_45160"/>
<protein>
    <submittedName>
        <fullName evidence="1">Uncharacterized protein</fullName>
    </submittedName>
</protein>
<dbReference type="AlphaFoldDB" id="A0A517N220"/>
<keyword evidence="2" id="KW-1185">Reference proteome</keyword>
<evidence type="ECO:0000313" key="2">
    <source>
        <dbReference type="Proteomes" id="UP000319852"/>
    </source>
</evidence>
<dbReference type="Proteomes" id="UP000319852">
    <property type="component" value="Chromosome"/>
</dbReference>
<gene>
    <name evidence="1" type="ORF">HG15A2_45160</name>
</gene>
<name>A0A517N220_9BACT</name>
<organism evidence="1 2">
    <name type="scientific">Adhaeretor mobilis</name>
    <dbReference type="NCBI Taxonomy" id="1930276"/>
    <lineage>
        <taxon>Bacteria</taxon>
        <taxon>Pseudomonadati</taxon>
        <taxon>Planctomycetota</taxon>
        <taxon>Planctomycetia</taxon>
        <taxon>Pirellulales</taxon>
        <taxon>Lacipirellulaceae</taxon>
        <taxon>Adhaeretor</taxon>
    </lineage>
</organism>